<feature type="compositionally biased region" description="Polar residues" evidence="1">
    <location>
        <begin position="175"/>
        <end position="195"/>
    </location>
</feature>
<evidence type="ECO:0000313" key="5">
    <source>
        <dbReference type="Proteomes" id="UP000289996"/>
    </source>
</evidence>
<dbReference type="Pfam" id="PF06970">
    <property type="entry name" value="RepA_N"/>
    <property type="match status" value="1"/>
</dbReference>
<dbReference type="RefSeq" id="WP_130851933.1">
    <property type="nucleotide sequence ID" value="NZ_UYIG01000127.1"/>
</dbReference>
<dbReference type="OrthoDB" id="1695311at2"/>
<feature type="domain" description="Replication initiator A N-terminal" evidence="2">
    <location>
        <begin position="18"/>
        <end position="92"/>
    </location>
</feature>
<feature type="region of interest" description="Disordered" evidence="1">
    <location>
        <begin position="132"/>
        <end position="203"/>
    </location>
</feature>
<dbReference type="AlphaFoldDB" id="A0A660DZV1"/>
<dbReference type="Pfam" id="PF18008">
    <property type="entry name" value="Bac_RepA_C"/>
    <property type="match status" value="1"/>
</dbReference>
<protein>
    <submittedName>
        <fullName evidence="4">Plasmid replication initiation protein (Plasmid) [Lactobacillus fermentum]</fullName>
    </submittedName>
</protein>
<name>A0A660DZV1_9LACO</name>
<accession>A0A660DZV1</accession>
<dbReference type="InterPro" id="IPR041151">
    <property type="entry name" value="Bac_RepA_C"/>
</dbReference>
<evidence type="ECO:0000256" key="1">
    <source>
        <dbReference type="SAM" id="MobiDB-lite"/>
    </source>
</evidence>
<organism evidence="4 5">
    <name type="scientific">Lactiplantibacillus mudanjiangensis</name>
    <dbReference type="NCBI Taxonomy" id="1296538"/>
    <lineage>
        <taxon>Bacteria</taxon>
        <taxon>Bacillati</taxon>
        <taxon>Bacillota</taxon>
        <taxon>Bacilli</taxon>
        <taxon>Lactobacillales</taxon>
        <taxon>Lactobacillaceae</taxon>
        <taxon>Lactiplantibacillus</taxon>
    </lineage>
</organism>
<gene>
    <name evidence="4" type="ORF">MUDAN_MDHGFNIF_03339</name>
</gene>
<evidence type="ECO:0000259" key="3">
    <source>
        <dbReference type="Pfam" id="PF18008"/>
    </source>
</evidence>
<sequence>MDQSNFNFYEADNVYGALFFQFPKVLMYGDKYKTLSDTAKLAYMVLKDRLEYSLHNNWVDEAGRVYFIFTNQELIDIFNCSKGKVNKVKNELEECGLLFQKQMGFNPRTKKNEPNRLYLSKLEVQATDVYLKPQNNQKASETVDTSGSLKNGLPQETVKPVDTSGSSKNGLPHSTAENNAETVDTSGSLKNSHNLDYNPLDTTNDTNIDTINLDFSSSNFSKNDLEKQNKDIVNNATEFLVTNNNGATVPLEAETISLISLWSSGNPKLMKKMIGIIFSAKKTMEKEISEQTGKPLTIILDMEHELQHDITVTLRRTFNVIRNKQDNNKEVNPENYIYGAIKNAIAEWYNKVNANHDRAPQAY</sequence>
<feature type="domain" description="Replication initiator protein A C-terminal" evidence="3">
    <location>
        <begin position="251"/>
        <end position="350"/>
    </location>
</feature>
<dbReference type="EMBL" id="UYIG01000127">
    <property type="protein sequence ID" value="VDG28945.1"/>
    <property type="molecule type" value="Genomic_DNA"/>
</dbReference>
<evidence type="ECO:0000259" key="2">
    <source>
        <dbReference type="Pfam" id="PF06970"/>
    </source>
</evidence>
<keyword evidence="5" id="KW-1185">Reference proteome</keyword>
<feature type="compositionally biased region" description="Polar residues" evidence="1">
    <location>
        <begin position="133"/>
        <end position="149"/>
    </location>
</feature>
<evidence type="ECO:0000313" key="4">
    <source>
        <dbReference type="EMBL" id="VDG28945.1"/>
    </source>
</evidence>
<dbReference type="Proteomes" id="UP000289996">
    <property type="component" value="Unassembled WGS sequence"/>
</dbReference>
<dbReference type="InterPro" id="IPR010724">
    <property type="entry name" value="RepA_N"/>
</dbReference>
<proteinExistence type="predicted"/>
<reference evidence="4 5" key="1">
    <citation type="submission" date="2018-11" db="EMBL/GenBank/DDBJ databases">
        <authorList>
            <person name="Wuyts S."/>
        </authorList>
    </citation>
    <scope>NUCLEOTIDE SEQUENCE [LARGE SCALE GENOMIC DNA]</scope>
    <source>
        <strain evidence="4">Lactobacillus mudanjiangensis AMBF249</strain>
    </source>
</reference>